<dbReference type="Proteomes" id="UP000008866">
    <property type="component" value="Unassembled WGS sequence"/>
</dbReference>
<evidence type="ECO:0000256" key="1">
    <source>
        <dbReference type="SAM" id="MobiDB-lite"/>
    </source>
</evidence>
<organism evidence="2 3">
    <name type="scientific">Arthroderma benhamiae (strain ATCC MYA-4681 / CBS 112371)</name>
    <name type="common">Trichophyton mentagrophytes</name>
    <dbReference type="NCBI Taxonomy" id="663331"/>
    <lineage>
        <taxon>Eukaryota</taxon>
        <taxon>Fungi</taxon>
        <taxon>Dikarya</taxon>
        <taxon>Ascomycota</taxon>
        <taxon>Pezizomycotina</taxon>
        <taxon>Eurotiomycetes</taxon>
        <taxon>Eurotiomycetidae</taxon>
        <taxon>Onygenales</taxon>
        <taxon>Arthrodermataceae</taxon>
        <taxon>Trichophyton</taxon>
    </lineage>
</organism>
<accession>D4ALL9</accession>
<dbReference type="RefSeq" id="XP_003016923.1">
    <property type="nucleotide sequence ID" value="XM_003016877.1"/>
</dbReference>
<protein>
    <submittedName>
        <fullName evidence="2">Uncharacterized protein</fullName>
    </submittedName>
</protein>
<dbReference type="EMBL" id="ABSU01000002">
    <property type="protein sequence ID" value="EFE36278.1"/>
    <property type="molecule type" value="Genomic_DNA"/>
</dbReference>
<dbReference type="GeneID" id="9526563"/>
<feature type="compositionally biased region" description="Pro residues" evidence="1">
    <location>
        <begin position="47"/>
        <end position="63"/>
    </location>
</feature>
<name>D4ALL9_ARTBC</name>
<reference evidence="3" key="1">
    <citation type="journal article" date="2011" name="Genome Biol.">
        <title>Comparative and functional genomics provide insights into the pathogenicity of dermatophytic fungi.</title>
        <authorList>
            <person name="Burmester A."/>
            <person name="Shelest E."/>
            <person name="Gloeckner G."/>
            <person name="Heddergott C."/>
            <person name="Schindler S."/>
            <person name="Staib P."/>
            <person name="Heidel A."/>
            <person name="Felder M."/>
            <person name="Petzold A."/>
            <person name="Szafranski K."/>
            <person name="Feuermann M."/>
            <person name="Pedruzzi I."/>
            <person name="Priebe S."/>
            <person name="Groth M."/>
            <person name="Winkler R."/>
            <person name="Li W."/>
            <person name="Kniemeyer O."/>
            <person name="Schroeckh V."/>
            <person name="Hertweck C."/>
            <person name="Hube B."/>
            <person name="White T.C."/>
            <person name="Platzer M."/>
            <person name="Guthke R."/>
            <person name="Heitman J."/>
            <person name="Woestemeyer J."/>
            <person name="Zipfel P.F."/>
            <person name="Monod M."/>
            <person name="Brakhage A.A."/>
        </authorList>
    </citation>
    <scope>NUCLEOTIDE SEQUENCE [LARGE SCALE GENOMIC DNA]</scope>
    <source>
        <strain evidence="3">ATCC MYA-4681 / CBS 112371</strain>
    </source>
</reference>
<dbReference type="AlphaFoldDB" id="D4ALL9"/>
<evidence type="ECO:0000313" key="2">
    <source>
        <dbReference type="EMBL" id="EFE36278.1"/>
    </source>
</evidence>
<evidence type="ECO:0000313" key="3">
    <source>
        <dbReference type="Proteomes" id="UP000008866"/>
    </source>
</evidence>
<keyword evidence="3" id="KW-1185">Reference proteome</keyword>
<feature type="region of interest" description="Disordered" evidence="1">
    <location>
        <begin position="24"/>
        <end position="84"/>
    </location>
</feature>
<comment type="caution">
    <text evidence="2">The sequence shown here is derived from an EMBL/GenBank/DDBJ whole genome shotgun (WGS) entry which is preliminary data.</text>
</comment>
<gene>
    <name evidence="2" type="ORF">ARB_05217</name>
</gene>
<dbReference type="KEGG" id="abe:ARB_05217"/>
<proteinExistence type="predicted"/>
<dbReference type="HOGENOM" id="CLU_2072579_0_0_1"/>
<sequence length="118" mass="11584">MTGNHTAPPTTIVVPTISFATPTSGAPNHAPYPVPAVPTSEGGSAPTPAPGGSPGGVPAPAPPYGSTGFMTVSPTGGVPHPTSTTEPYIGAASSVEAFLSQWVMMGITAMVGLIQFAL</sequence>